<dbReference type="EMBL" id="JACXRZ010000011">
    <property type="protein sequence ID" value="MBD3144793.1"/>
    <property type="molecule type" value="Genomic_DNA"/>
</dbReference>
<evidence type="ECO:0000313" key="9">
    <source>
        <dbReference type="Proteomes" id="UP000653231"/>
    </source>
</evidence>
<dbReference type="PANTHER" id="PTHR44379:SF5">
    <property type="entry name" value="OXIDOREDUCTASE WITH IRON-SULFUR SUBUNIT"/>
    <property type="match status" value="1"/>
</dbReference>
<evidence type="ECO:0000256" key="3">
    <source>
        <dbReference type="ARBA" id="ARBA00023002"/>
    </source>
</evidence>
<keyword evidence="2" id="KW-0479">Metal-binding</keyword>
<dbReference type="InterPro" id="IPR006058">
    <property type="entry name" value="2Fe2S_fd_BS"/>
</dbReference>
<keyword evidence="9" id="KW-1185">Reference proteome</keyword>
<evidence type="ECO:0000256" key="1">
    <source>
        <dbReference type="ARBA" id="ARBA00022714"/>
    </source>
</evidence>
<name>A0ABR8L8M1_9ACTN</name>
<evidence type="ECO:0000256" key="5">
    <source>
        <dbReference type="ARBA" id="ARBA00023014"/>
    </source>
</evidence>
<dbReference type="Pfam" id="PF00111">
    <property type="entry name" value="Fer2"/>
    <property type="match status" value="1"/>
</dbReference>
<accession>A0ABR8L8M1</accession>
<reference evidence="8 9" key="1">
    <citation type="submission" date="2020-09" db="EMBL/GenBank/DDBJ databases">
        <title>Actinomycete isolated from the Camponotus japonicus Mayr.</title>
        <authorList>
            <person name="Gong X."/>
        </authorList>
    </citation>
    <scope>NUCLEOTIDE SEQUENCE [LARGE SCALE GENOMIC DNA]</scope>
    <source>
        <strain evidence="8 9">2C-HV3</strain>
    </source>
</reference>
<dbReference type="PROSITE" id="PS51085">
    <property type="entry name" value="2FE2S_FER_2"/>
    <property type="match status" value="1"/>
</dbReference>
<dbReference type="RefSeq" id="WP_191052319.1">
    <property type="nucleotide sequence ID" value="NZ_JACXRZ010000011.1"/>
</dbReference>
<dbReference type="SUPFAM" id="SSF47741">
    <property type="entry name" value="CO dehydrogenase ISP C-domain like"/>
    <property type="match status" value="1"/>
</dbReference>
<keyword evidence="4" id="KW-0408">Iron</keyword>
<protein>
    <submittedName>
        <fullName evidence="8">2Fe-2S iron-sulfur cluster binding domain-containing protein</fullName>
    </submittedName>
</protein>
<dbReference type="InterPro" id="IPR002888">
    <property type="entry name" value="2Fe-2S-bd"/>
</dbReference>
<dbReference type="InterPro" id="IPR051452">
    <property type="entry name" value="Diverse_Oxidoreductases"/>
</dbReference>
<evidence type="ECO:0000313" key="8">
    <source>
        <dbReference type="EMBL" id="MBD3144793.1"/>
    </source>
</evidence>
<proteinExistence type="predicted"/>
<organism evidence="8 9">
    <name type="scientific">Microbispora bryophytorum subsp. camponoti</name>
    <dbReference type="NCBI Taxonomy" id="1677852"/>
    <lineage>
        <taxon>Bacteria</taxon>
        <taxon>Bacillati</taxon>
        <taxon>Actinomycetota</taxon>
        <taxon>Actinomycetes</taxon>
        <taxon>Streptosporangiales</taxon>
        <taxon>Streptosporangiaceae</taxon>
        <taxon>Microbispora</taxon>
    </lineage>
</organism>
<gene>
    <name evidence="8" type="ORF">IEQ31_16570</name>
</gene>
<dbReference type="SUPFAM" id="SSF54292">
    <property type="entry name" value="2Fe-2S ferredoxin-like"/>
    <property type="match status" value="1"/>
</dbReference>
<dbReference type="PROSITE" id="PS00197">
    <property type="entry name" value="2FE2S_FER_1"/>
    <property type="match status" value="1"/>
</dbReference>
<dbReference type="CDD" id="cd00207">
    <property type="entry name" value="fer2"/>
    <property type="match status" value="1"/>
</dbReference>
<dbReference type="InterPro" id="IPR036884">
    <property type="entry name" value="2Fe-2S-bd_dom_sf"/>
</dbReference>
<keyword evidence="3" id="KW-0560">Oxidoreductase</keyword>
<evidence type="ECO:0000256" key="2">
    <source>
        <dbReference type="ARBA" id="ARBA00022723"/>
    </source>
</evidence>
<comment type="caution">
    <text evidence="8">The sequence shown here is derived from an EMBL/GenBank/DDBJ whole genome shotgun (WGS) entry which is preliminary data.</text>
</comment>
<dbReference type="PANTHER" id="PTHR44379">
    <property type="entry name" value="OXIDOREDUCTASE WITH IRON-SULFUR SUBUNIT"/>
    <property type="match status" value="1"/>
</dbReference>
<keyword evidence="5" id="KW-0411">Iron-sulfur</keyword>
<feature type="domain" description="2Fe-2S ferredoxin-type" evidence="7">
    <location>
        <begin position="6"/>
        <end position="82"/>
    </location>
</feature>
<sequence length="194" mass="21291">MNETRHRVTLTVNGVLREATVPGRRLLSDCLRHDLGLTGTHVGCEHGVCGACTVLLDGEPVRSCLTFAVTVDGHEITTVEGLARDGELSPVQRAFAECHALQCGFCTPGFLCTVTAFLRDNPAPTEEEALEAVAGNLCRCTGYQNILKAVHRAAELQTELRAERQAELRAERQAELRAERQAERQAELRAEEDR</sequence>
<dbReference type="Proteomes" id="UP000653231">
    <property type="component" value="Unassembled WGS sequence"/>
</dbReference>
<evidence type="ECO:0000259" key="7">
    <source>
        <dbReference type="PROSITE" id="PS51085"/>
    </source>
</evidence>
<dbReference type="Pfam" id="PF01799">
    <property type="entry name" value="Fer2_2"/>
    <property type="match status" value="1"/>
</dbReference>
<dbReference type="Gene3D" id="1.10.150.120">
    <property type="entry name" value="[2Fe-2S]-binding domain"/>
    <property type="match status" value="1"/>
</dbReference>
<feature type="region of interest" description="Disordered" evidence="6">
    <location>
        <begin position="171"/>
        <end position="194"/>
    </location>
</feature>
<dbReference type="Gene3D" id="3.10.20.30">
    <property type="match status" value="1"/>
</dbReference>
<evidence type="ECO:0000256" key="6">
    <source>
        <dbReference type="SAM" id="MobiDB-lite"/>
    </source>
</evidence>
<evidence type="ECO:0000256" key="4">
    <source>
        <dbReference type="ARBA" id="ARBA00023004"/>
    </source>
</evidence>
<dbReference type="InterPro" id="IPR001041">
    <property type="entry name" value="2Fe-2S_ferredoxin-type"/>
</dbReference>
<keyword evidence="1" id="KW-0001">2Fe-2S</keyword>
<dbReference type="InterPro" id="IPR036010">
    <property type="entry name" value="2Fe-2S_ferredoxin-like_sf"/>
</dbReference>
<dbReference type="InterPro" id="IPR012675">
    <property type="entry name" value="Beta-grasp_dom_sf"/>
</dbReference>